<dbReference type="Gene3D" id="3.30.420.240">
    <property type="match status" value="1"/>
</dbReference>
<evidence type="ECO:0008006" key="3">
    <source>
        <dbReference type="Google" id="ProtNLM"/>
    </source>
</evidence>
<comment type="caution">
    <text evidence="1">The sequence shown here is derived from an EMBL/GenBank/DDBJ whole genome shotgun (WGS) entry which is preliminary data.</text>
</comment>
<evidence type="ECO:0000313" key="2">
    <source>
        <dbReference type="Proteomes" id="UP000242861"/>
    </source>
</evidence>
<dbReference type="EMBL" id="PIYS01000003">
    <property type="protein sequence ID" value="PKF72601.1"/>
    <property type="molecule type" value="Genomic_DNA"/>
</dbReference>
<protein>
    <recommendedName>
        <fullName evidence="3">Terminase</fullName>
    </recommendedName>
</protein>
<reference evidence="2" key="1">
    <citation type="submission" date="2017-12" db="EMBL/GenBank/DDBJ databases">
        <authorList>
            <person name="Yu X.-Y."/>
        </authorList>
    </citation>
    <scope>NUCLEOTIDE SEQUENCE [LARGE SCALE GENOMIC DNA]</scope>
    <source>
        <strain evidence="2">ZYSR67-Z</strain>
    </source>
</reference>
<dbReference type="InterPro" id="IPR027417">
    <property type="entry name" value="P-loop_NTPase"/>
</dbReference>
<proteinExistence type="predicted"/>
<dbReference type="Gene3D" id="3.40.50.300">
    <property type="entry name" value="P-loop containing nucleotide triphosphate hydrolases"/>
    <property type="match status" value="1"/>
</dbReference>
<name>A0A2I0CTD5_9PSED</name>
<accession>A0A2I0CTD5</accession>
<dbReference type="AlphaFoldDB" id="A0A2I0CTD5"/>
<sequence>MNILEAMQTPALFGDAFAGESWEAWRAVLSGAFGLPMGDDRLALFKQLAGDREPPGERVRELYVIAGRRSAKTQNAAAIAVYLATVGAALEGLTDKLAVGERGTVVLFATDRTQAKIMLGFIAGMIDASPVLSAMVEKRGAEEIHLNNRVSIEVTTSNYRAVRGRAILACIFDELCFLRSESTDAADVEIVRAARPGLATTGGLLIGISSPWAKRGVMYEQYKRHYGQDSDVLVVKGATTQFNPTLDPRVIEEALAEDPEAAKTEWLGEWRDGISSYVDRNVVEGCTRDFPLIVPHQPGHTYTAFVDPSGGSSNPNADEFTLAIGYRDKDNTVVVCGVWARRGSPDETIEAFSKILHDYNVRTVRSDRYAGRFPADSFARHGITLQFTDKNRSQLYIDALPLLFTGRIELPPDPVLANQLCGLERRTGRTGDVIDHPAGAHDDRANAALGLAAHAMAHKAMPKVAVRFCF</sequence>
<evidence type="ECO:0000313" key="1">
    <source>
        <dbReference type="EMBL" id="PKF72601.1"/>
    </source>
</evidence>
<organism evidence="1 2">
    <name type="scientific">Pseudomonas fluvialis</name>
    <dbReference type="NCBI Taxonomy" id="1793966"/>
    <lineage>
        <taxon>Bacteria</taxon>
        <taxon>Pseudomonadati</taxon>
        <taxon>Pseudomonadota</taxon>
        <taxon>Gammaproteobacteria</taxon>
        <taxon>Pseudomonadales</taxon>
        <taxon>Pseudomonadaceae</taxon>
        <taxon>Pseudomonas</taxon>
    </lineage>
</organism>
<dbReference type="Proteomes" id="UP000242861">
    <property type="component" value="Unassembled WGS sequence"/>
</dbReference>
<gene>
    <name evidence="1" type="ORF">CW360_02455</name>
</gene>